<sequence>MKEYLTSLLESFVAKEDVAGVNVLVTKDLEPLYQKSLGFADLENRTPMAPDTIFRIFSMSKVITSVCMLILYERGLYKMYDPVEAYLPGFKNQQVASEGLDGRITLTPAARPVAIRDLFTMTSGIPYGNEIGYVARRMQELFEDVAAKEGTGQCYDTVSLANAIGQVPLCFQPGAHWMYGLSTDILGALVEVIDGRTLGKFMREEIFEPLGMRDTGFKMPAEKQGRIAKIYEVEQGYRVFDAKSSGMCELERIESGGGGLMSTAADYTRLCQMLMMGGTLDGQRILGRKTVDLMRTNHLTDEQRRTSVWESQRGYGYGLTVRVLQDRAAAGSNGSGGEFGWDGMPGTYMCIDPVEKLTAVYLVGRIPGAHADFIPRFTAAMYAML</sequence>
<dbReference type="RefSeq" id="WP_249284544.1">
    <property type="nucleotide sequence ID" value="NZ_JACRSO010000001.1"/>
</dbReference>
<name>A0A926D1E9_9FIRM</name>
<dbReference type="SUPFAM" id="SSF56601">
    <property type="entry name" value="beta-lactamase/transpeptidase-like"/>
    <property type="match status" value="1"/>
</dbReference>
<dbReference type="PANTHER" id="PTHR43283">
    <property type="entry name" value="BETA-LACTAMASE-RELATED"/>
    <property type="match status" value="1"/>
</dbReference>
<dbReference type="EMBL" id="JACRSO010000001">
    <property type="protein sequence ID" value="MBC8528555.1"/>
    <property type="molecule type" value="Genomic_DNA"/>
</dbReference>
<organism evidence="2 3">
    <name type="scientific">Luoshenia tenuis</name>
    <dbReference type="NCBI Taxonomy" id="2763654"/>
    <lineage>
        <taxon>Bacteria</taxon>
        <taxon>Bacillati</taxon>
        <taxon>Bacillota</taxon>
        <taxon>Clostridia</taxon>
        <taxon>Christensenellales</taxon>
        <taxon>Christensenellaceae</taxon>
        <taxon>Luoshenia</taxon>
    </lineage>
</organism>
<dbReference type="InterPro" id="IPR050789">
    <property type="entry name" value="Diverse_Enzym_Activities"/>
</dbReference>
<evidence type="ECO:0000313" key="3">
    <source>
        <dbReference type="Proteomes" id="UP000654279"/>
    </source>
</evidence>
<dbReference type="AlphaFoldDB" id="A0A926D1E9"/>
<accession>A0A926D1E9</accession>
<dbReference type="Pfam" id="PF00144">
    <property type="entry name" value="Beta-lactamase"/>
    <property type="match status" value="1"/>
</dbReference>
<dbReference type="InterPro" id="IPR001466">
    <property type="entry name" value="Beta-lactam-related"/>
</dbReference>
<dbReference type="PANTHER" id="PTHR43283:SF3">
    <property type="entry name" value="BETA-LACTAMASE FAMILY PROTEIN (AFU_ORTHOLOGUE AFUA_5G07500)"/>
    <property type="match status" value="1"/>
</dbReference>
<evidence type="ECO:0000313" key="2">
    <source>
        <dbReference type="EMBL" id="MBC8528555.1"/>
    </source>
</evidence>
<protein>
    <submittedName>
        <fullName evidence="2">Beta-lactamase family protein</fullName>
    </submittedName>
</protein>
<reference evidence="2" key="1">
    <citation type="submission" date="2020-08" db="EMBL/GenBank/DDBJ databases">
        <title>Genome public.</title>
        <authorList>
            <person name="Liu C."/>
            <person name="Sun Q."/>
        </authorList>
    </citation>
    <scope>NUCLEOTIDE SEQUENCE</scope>
    <source>
        <strain evidence="2">NSJ-44</strain>
    </source>
</reference>
<keyword evidence="3" id="KW-1185">Reference proteome</keyword>
<feature type="domain" description="Beta-lactamase-related" evidence="1">
    <location>
        <begin position="7"/>
        <end position="365"/>
    </location>
</feature>
<dbReference type="Proteomes" id="UP000654279">
    <property type="component" value="Unassembled WGS sequence"/>
</dbReference>
<dbReference type="InterPro" id="IPR012338">
    <property type="entry name" value="Beta-lactam/transpept-like"/>
</dbReference>
<dbReference type="Gene3D" id="3.40.710.10">
    <property type="entry name" value="DD-peptidase/beta-lactamase superfamily"/>
    <property type="match status" value="1"/>
</dbReference>
<evidence type="ECO:0000259" key="1">
    <source>
        <dbReference type="Pfam" id="PF00144"/>
    </source>
</evidence>
<gene>
    <name evidence="2" type="ORF">H8699_03770</name>
</gene>
<comment type="caution">
    <text evidence="2">The sequence shown here is derived from an EMBL/GenBank/DDBJ whole genome shotgun (WGS) entry which is preliminary data.</text>
</comment>
<proteinExistence type="predicted"/>